<evidence type="ECO:0000256" key="4">
    <source>
        <dbReference type="ARBA" id="ARBA00022807"/>
    </source>
</evidence>
<dbReference type="InterPro" id="IPR038765">
    <property type="entry name" value="Papain-like_cys_pep_sf"/>
</dbReference>
<evidence type="ECO:0000259" key="5">
    <source>
        <dbReference type="PROSITE" id="PS51935"/>
    </source>
</evidence>
<evidence type="ECO:0000256" key="2">
    <source>
        <dbReference type="ARBA" id="ARBA00022670"/>
    </source>
</evidence>
<comment type="similarity">
    <text evidence="1">Belongs to the peptidase C40 family.</text>
</comment>
<dbReference type="SUPFAM" id="SSF54001">
    <property type="entry name" value="Cysteine proteinases"/>
    <property type="match status" value="1"/>
</dbReference>
<proteinExistence type="inferred from homology"/>
<accession>A0A839N8W3</accession>
<name>A0A839N8W3_9MICO</name>
<dbReference type="AlphaFoldDB" id="A0A839N8W3"/>
<sequence length="259" mass="26838">MGSYSPRHLKRESKVLNKVGRRSLAVAAAGAVVVPLAGMENASAAPSAGLAQAGSVQAAGHLQAAGGLSTAVRIGPTVQYGSRGAAVKTVQRKVGGLAVDGIFGPRTKAKVKSFQRSHRLAIDGIVGRHTWTALGGYSSTPTTKPKPAPKSNSSIVSTALGLRGTPYRWGGTTPAGFDCSGFTQYVYRQAGKSIPRTASAQAAAATRVSNPRPGDLIFWGSPAYHNGIYLGNGKMIAARTPGTVVSVQNLWGNHYFARI</sequence>
<protein>
    <submittedName>
        <fullName evidence="6">Cell wall-associated NlpC family hydrolase</fullName>
    </submittedName>
</protein>
<evidence type="ECO:0000313" key="6">
    <source>
        <dbReference type="EMBL" id="MBB2892076.1"/>
    </source>
</evidence>
<dbReference type="PROSITE" id="PS51935">
    <property type="entry name" value="NLPC_P60"/>
    <property type="match status" value="1"/>
</dbReference>
<dbReference type="Pfam" id="PF01471">
    <property type="entry name" value="PG_binding_1"/>
    <property type="match status" value="1"/>
</dbReference>
<dbReference type="SUPFAM" id="SSF47090">
    <property type="entry name" value="PGBD-like"/>
    <property type="match status" value="1"/>
</dbReference>
<keyword evidence="4" id="KW-0788">Thiol protease</keyword>
<feature type="domain" description="NlpC/P60" evidence="5">
    <location>
        <begin position="149"/>
        <end position="259"/>
    </location>
</feature>
<evidence type="ECO:0000256" key="3">
    <source>
        <dbReference type="ARBA" id="ARBA00022801"/>
    </source>
</evidence>
<dbReference type="GO" id="GO:0006508">
    <property type="term" value="P:proteolysis"/>
    <property type="evidence" value="ECO:0007669"/>
    <property type="project" value="UniProtKB-KW"/>
</dbReference>
<evidence type="ECO:0000256" key="1">
    <source>
        <dbReference type="ARBA" id="ARBA00007074"/>
    </source>
</evidence>
<keyword evidence="3 6" id="KW-0378">Hydrolase</keyword>
<dbReference type="InterPro" id="IPR002477">
    <property type="entry name" value="Peptidoglycan-bd-like"/>
</dbReference>
<dbReference type="InterPro" id="IPR051202">
    <property type="entry name" value="Peptidase_C40"/>
</dbReference>
<dbReference type="InterPro" id="IPR036365">
    <property type="entry name" value="PGBD-like_sf"/>
</dbReference>
<dbReference type="RefSeq" id="WP_246336209.1">
    <property type="nucleotide sequence ID" value="NZ_JACHVQ010000001.1"/>
</dbReference>
<gene>
    <name evidence="6" type="ORF">FHU39_002060</name>
</gene>
<reference evidence="6 7" key="1">
    <citation type="submission" date="2020-08" db="EMBL/GenBank/DDBJ databases">
        <title>Sequencing the genomes of 1000 actinobacteria strains.</title>
        <authorList>
            <person name="Klenk H.-P."/>
        </authorList>
    </citation>
    <scope>NUCLEOTIDE SEQUENCE [LARGE SCALE GENOMIC DNA]</scope>
    <source>
        <strain evidence="6 7">DSM 105369</strain>
    </source>
</reference>
<dbReference type="PANTHER" id="PTHR47053">
    <property type="entry name" value="MUREIN DD-ENDOPEPTIDASE MEPH-RELATED"/>
    <property type="match status" value="1"/>
</dbReference>
<dbReference type="Proteomes" id="UP000559182">
    <property type="component" value="Unassembled WGS sequence"/>
</dbReference>
<dbReference type="PANTHER" id="PTHR47053:SF1">
    <property type="entry name" value="MUREIN DD-ENDOPEPTIDASE MEPH-RELATED"/>
    <property type="match status" value="1"/>
</dbReference>
<dbReference type="Pfam" id="PF00877">
    <property type="entry name" value="NLPC_P60"/>
    <property type="match status" value="1"/>
</dbReference>
<dbReference type="Gene3D" id="1.10.101.10">
    <property type="entry name" value="PGBD-like superfamily/PGBD"/>
    <property type="match status" value="1"/>
</dbReference>
<dbReference type="InterPro" id="IPR036366">
    <property type="entry name" value="PGBDSf"/>
</dbReference>
<organism evidence="6 7">
    <name type="scientific">Flexivirga oryzae</name>
    <dbReference type="NCBI Taxonomy" id="1794944"/>
    <lineage>
        <taxon>Bacteria</taxon>
        <taxon>Bacillati</taxon>
        <taxon>Actinomycetota</taxon>
        <taxon>Actinomycetes</taxon>
        <taxon>Micrococcales</taxon>
        <taxon>Dermacoccaceae</taxon>
        <taxon>Flexivirga</taxon>
    </lineage>
</organism>
<keyword evidence="7" id="KW-1185">Reference proteome</keyword>
<keyword evidence="2" id="KW-0645">Protease</keyword>
<dbReference type="GO" id="GO:0008234">
    <property type="term" value="F:cysteine-type peptidase activity"/>
    <property type="evidence" value="ECO:0007669"/>
    <property type="project" value="UniProtKB-KW"/>
</dbReference>
<comment type="caution">
    <text evidence="6">The sequence shown here is derived from an EMBL/GenBank/DDBJ whole genome shotgun (WGS) entry which is preliminary data.</text>
</comment>
<dbReference type="EMBL" id="JACHVQ010000001">
    <property type="protein sequence ID" value="MBB2892076.1"/>
    <property type="molecule type" value="Genomic_DNA"/>
</dbReference>
<evidence type="ECO:0000313" key="7">
    <source>
        <dbReference type="Proteomes" id="UP000559182"/>
    </source>
</evidence>
<dbReference type="InterPro" id="IPR000064">
    <property type="entry name" value="NLP_P60_dom"/>
</dbReference>
<dbReference type="Gene3D" id="3.90.1720.10">
    <property type="entry name" value="endopeptidase domain like (from Nostoc punctiforme)"/>
    <property type="match status" value="1"/>
</dbReference>